<comment type="caution">
    <text evidence="5">The sequence shown here is derived from an EMBL/GenBank/DDBJ whole genome shotgun (WGS) entry which is preliminary data.</text>
</comment>
<dbReference type="Proteomes" id="UP000539111">
    <property type="component" value="Unassembled WGS sequence"/>
</dbReference>
<dbReference type="EMBL" id="JACBZP010000001">
    <property type="protein sequence ID" value="NYI67142.1"/>
    <property type="molecule type" value="Genomic_DNA"/>
</dbReference>
<dbReference type="InterPro" id="IPR002938">
    <property type="entry name" value="FAD-bd"/>
</dbReference>
<evidence type="ECO:0000256" key="2">
    <source>
        <dbReference type="ARBA" id="ARBA00022630"/>
    </source>
</evidence>
<proteinExistence type="predicted"/>
<dbReference type="Pfam" id="PF01494">
    <property type="entry name" value="FAD_binding_3"/>
    <property type="match status" value="1"/>
</dbReference>
<evidence type="ECO:0000256" key="1">
    <source>
        <dbReference type="ARBA" id="ARBA00001974"/>
    </source>
</evidence>
<comment type="cofactor">
    <cofactor evidence="1">
        <name>FAD</name>
        <dbReference type="ChEBI" id="CHEBI:57692"/>
    </cofactor>
</comment>
<keyword evidence="3" id="KW-0274">FAD</keyword>
<sequence>MTNDGSNPIDVAVVGAGPVGLLLAGELAARGVDVVVLERADSPSSTPKANGIVGHSAVELASRGVFNGTEFAVMSPPVFQFGPLALDLGSGNDNPLHILPVPQRRLEDLLETRAVRHGARIHRGHEVAGFTQDGAGVGIDACAGDGTTEIRVRFLVGCDGARSFVRKHADIGFPGFTGDEISRIARVRISADRMVRTDGGFEIAGVGEVAAMRMNRLAGGGLTIAPMDVLDRSAPDDLYLISTREPRGDAEPGDALSADELRASLRRVTGAEIPFTDATAIRSTVGNSRLADAYRRDRVFLAGDAAHVFNAGGSALNVGLEDAFDLAPRLAAAVRDVSLVGELDGYESVRRLAGERTLQHTRAQAALARDDEESRAVCEVVGGLTSEREVSRSLARLLESA</sequence>
<gene>
    <name evidence="5" type="ORF">BJY26_001448</name>
</gene>
<dbReference type="Gene3D" id="3.50.50.60">
    <property type="entry name" value="FAD/NAD(P)-binding domain"/>
    <property type="match status" value="2"/>
</dbReference>
<evidence type="ECO:0000259" key="4">
    <source>
        <dbReference type="Pfam" id="PF01494"/>
    </source>
</evidence>
<name>A0A7Z0AA71_9MICO</name>
<evidence type="ECO:0000313" key="5">
    <source>
        <dbReference type="EMBL" id="NYI67142.1"/>
    </source>
</evidence>
<dbReference type="RefSeq" id="WP_179426914.1">
    <property type="nucleotide sequence ID" value="NZ_JACBZP010000001.1"/>
</dbReference>
<keyword evidence="6" id="KW-1185">Reference proteome</keyword>
<evidence type="ECO:0000256" key="3">
    <source>
        <dbReference type="ARBA" id="ARBA00022827"/>
    </source>
</evidence>
<dbReference type="PANTHER" id="PTHR43004">
    <property type="entry name" value="TRK SYSTEM POTASSIUM UPTAKE PROTEIN"/>
    <property type="match status" value="1"/>
</dbReference>
<dbReference type="InterPro" id="IPR036188">
    <property type="entry name" value="FAD/NAD-bd_sf"/>
</dbReference>
<reference evidence="5 6" key="1">
    <citation type="submission" date="2020-07" db="EMBL/GenBank/DDBJ databases">
        <title>Sequencing the genomes of 1000 actinobacteria strains.</title>
        <authorList>
            <person name="Klenk H.-P."/>
        </authorList>
    </citation>
    <scope>NUCLEOTIDE SEQUENCE [LARGE SCALE GENOMIC DNA]</scope>
    <source>
        <strain evidence="5 6">DSM 26341</strain>
    </source>
</reference>
<dbReference type="AlphaFoldDB" id="A0A7Z0AA71"/>
<dbReference type="SUPFAM" id="SSF51905">
    <property type="entry name" value="FAD/NAD(P)-binding domain"/>
    <property type="match status" value="1"/>
</dbReference>
<dbReference type="PRINTS" id="PR00420">
    <property type="entry name" value="RNGMNOXGNASE"/>
</dbReference>
<feature type="domain" description="FAD-binding" evidence="4">
    <location>
        <begin position="10"/>
        <end position="360"/>
    </location>
</feature>
<dbReference type="PANTHER" id="PTHR43004:SF19">
    <property type="entry name" value="BINDING MONOOXYGENASE, PUTATIVE (JCVI)-RELATED"/>
    <property type="match status" value="1"/>
</dbReference>
<protein>
    <submittedName>
        <fullName evidence="5">2-polyprenyl-6-methoxyphenol hydroxylase-like FAD-dependent oxidoreductase</fullName>
    </submittedName>
</protein>
<dbReference type="InterPro" id="IPR050641">
    <property type="entry name" value="RIFMO-like"/>
</dbReference>
<accession>A0A7Z0AA71</accession>
<evidence type="ECO:0000313" key="6">
    <source>
        <dbReference type="Proteomes" id="UP000539111"/>
    </source>
</evidence>
<keyword evidence="2" id="KW-0285">Flavoprotein</keyword>
<dbReference type="GO" id="GO:0016709">
    <property type="term" value="F:oxidoreductase activity, acting on paired donors, with incorporation or reduction of molecular oxygen, NAD(P)H as one donor, and incorporation of one atom of oxygen"/>
    <property type="evidence" value="ECO:0007669"/>
    <property type="project" value="UniProtKB-ARBA"/>
</dbReference>
<dbReference type="GO" id="GO:0071949">
    <property type="term" value="F:FAD binding"/>
    <property type="evidence" value="ECO:0007669"/>
    <property type="project" value="InterPro"/>
</dbReference>
<organism evidence="5 6">
    <name type="scientific">Spelaeicoccus albus</name>
    <dbReference type="NCBI Taxonomy" id="1280376"/>
    <lineage>
        <taxon>Bacteria</taxon>
        <taxon>Bacillati</taxon>
        <taxon>Actinomycetota</taxon>
        <taxon>Actinomycetes</taxon>
        <taxon>Micrococcales</taxon>
        <taxon>Brevibacteriaceae</taxon>
        <taxon>Spelaeicoccus</taxon>
    </lineage>
</organism>